<organism evidence="3 4">
    <name type="scientific">Flavobacterium luteum</name>
    <dbReference type="NCBI Taxonomy" id="2026654"/>
    <lineage>
        <taxon>Bacteria</taxon>
        <taxon>Pseudomonadati</taxon>
        <taxon>Bacteroidota</taxon>
        <taxon>Flavobacteriia</taxon>
        <taxon>Flavobacteriales</taxon>
        <taxon>Flavobacteriaceae</taxon>
        <taxon>Flavobacterium</taxon>
    </lineage>
</organism>
<dbReference type="EMBL" id="WAEM01000003">
    <property type="protein sequence ID" value="KAB1155989.1"/>
    <property type="molecule type" value="Genomic_DNA"/>
</dbReference>
<dbReference type="Pfam" id="PF18942">
    <property type="entry name" value="DUF5689"/>
    <property type="match status" value="1"/>
</dbReference>
<dbReference type="InterPro" id="IPR043744">
    <property type="entry name" value="DUF5689"/>
</dbReference>
<sequence length="443" mass="48186">MKTYKFVLSIAIIATLFSCVDSENYVSPDLSGVCGELVANKSVLEITSKSSASSVKYVDEDIIEAYVTSSDEGGNFYKSISFVSTDGKTGFSMPIDDYNLYTKYEPGRKVYINLKDRYLKKEYGSTIIGSLYNNDTPSSEGDDKVGRMSGVEYQSVLTASCSSSIKEEDLIQKMSLKDAQTDANLNKLIELDNVQFTDESLGKKYYDESLFTIGGSTNHLIIDANGNTVTLRGSQYATFATQPIPSGNGKIIGVMTKYSSTYQFMIRTLRDVQLTNPRVVPFFEESFTSNFPNWIKFSVSGAQVWGIDTQFGNPGSCAKMTGFASSKSNENEDWLISPVQDLSSLTSATLTFDTATNFSGNALLAYVSNNYSGSGSPSAATWTLLNAVYSPSNGGYKWTNSGSLNISAFTGSGNNGVYIAFKYTSTTSASATWEVDNVKITSK</sequence>
<protein>
    <submittedName>
        <fullName evidence="3">DUF5017 domain-containing protein</fullName>
    </submittedName>
</protein>
<evidence type="ECO:0000259" key="2">
    <source>
        <dbReference type="Pfam" id="PF18942"/>
    </source>
</evidence>
<keyword evidence="4" id="KW-1185">Reference proteome</keyword>
<dbReference type="Gene3D" id="2.60.120.200">
    <property type="match status" value="1"/>
</dbReference>
<evidence type="ECO:0000313" key="3">
    <source>
        <dbReference type="EMBL" id="KAB1155989.1"/>
    </source>
</evidence>
<name>A0A7J5AG67_9FLAO</name>
<gene>
    <name evidence="3" type="ORF">F6464_07245</name>
</gene>
<dbReference type="Proteomes" id="UP000490922">
    <property type="component" value="Unassembled WGS sequence"/>
</dbReference>
<evidence type="ECO:0000259" key="1">
    <source>
        <dbReference type="Pfam" id="PF16409"/>
    </source>
</evidence>
<dbReference type="RefSeq" id="WP_151107145.1">
    <property type="nucleotide sequence ID" value="NZ_WAEM01000003.1"/>
</dbReference>
<dbReference type="Pfam" id="PF16409">
    <property type="entry name" value="DUF5017"/>
    <property type="match status" value="1"/>
</dbReference>
<dbReference type="AlphaFoldDB" id="A0A7J5AG67"/>
<comment type="caution">
    <text evidence="3">The sequence shown here is derived from an EMBL/GenBank/DDBJ whole genome shotgun (WGS) entry which is preliminary data.</text>
</comment>
<reference evidence="3 4" key="1">
    <citation type="submission" date="2019-09" db="EMBL/GenBank/DDBJ databases">
        <title>Flavobacterium sp. nov., isolated from glacier ice.</title>
        <authorList>
            <person name="Liu Q."/>
        </authorList>
    </citation>
    <scope>NUCLEOTIDE SEQUENCE [LARGE SCALE GENOMIC DNA]</scope>
    <source>
        <strain evidence="3 4">NBRC 112527</strain>
    </source>
</reference>
<feature type="domain" description="DUF5689" evidence="2">
    <location>
        <begin position="39"/>
        <end position="272"/>
    </location>
</feature>
<dbReference type="InterPro" id="IPR032185">
    <property type="entry name" value="DUF5017"/>
</dbReference>
<dbReference type="PROSITE" id="PS51257">
    <property type="entry name" value="PROKAR_LIPOPROTEIN"/>
    <property type="match status" value="1"/>
</dbReference>
<dbReference type="NCBIfam" id="NF038128">
    <property type="entry name" value="choice_anch_J"/>
    <property type="match status" value="1"/>
</dbReference>
<accession>A0A7J5AG67</accession>
<proteinExistence type="predicted"/>
<dbReference type="OrthoDB" id="1492759at2"/>
<feature type="domain" description="DUF5017" evidence="1">
    <location>
        <begin position="347"/>
        <end position="441"/>
    </location>
</feature>
<evidence type="ECO:0000313" key="4">
    <source>
        <dbReference type="Proteomes" id="UP000490922"/>
    </source>
</evidence>